<dbReference type="InterPro" id="IPR003594">
    <property type="entry name" value="HATPase_dom"/>
</dbReference>
<dbReference type="PANTHER" id="PTHR40448:SF1">
    <property type="entry name" value="TWO-COMPONENT SENSOR HISTIDINE KINASE"/>
    <property type="match status" value="1"/>
</dbReference>
<evidence type="ECO:0000256" key="1">
    <source>
        <dbReference type="SAM" id="Phobius"/>
    </source>
</evidence>
<dbReference type="GO" id="GO:0042802">
    <property type="term" value="F:identical protein binding"/>
    <property type="evidence" value="ECO:0007669"/>
    <property type="project" value="TreeGrafter"/>
</dbReference>
<dbReference type="GO" id="GO:0016301">
    <property type="term" value="F:kinase activity"/>
    <property type="evidence" value="ECO:0007669"/>
    <property type="project" value="UniProtKB-KW"/>
</dbReference>
<sequence length="311" mass="36064">MNITFMIPICILTLFIGSNIYLSKYEFYKTTSPLKISLITLFIAIILLFFIKLSLDFLSINFASTLLLKSLSETILILILIGFCFYIGIHFMKLIDSNNTKERELQNQNSKIDHKDNIIGKLRSQKHDYLKHLQVVYSLLNTGLNQDAKEYITNISNSFRSKTSRYGKVSYLDAIASLKYEECLMKNITFDVYIQDFIDNLIIEPSEMSSVLLNIIDNAIESLISIDKDNKYIKVFIYEDEFQYVISIKNNGPKIYNTDIIFTEGFSTKNGNNRGYGLYLTKQILDKYGYHIFATSDNFITEFTILIPKYF</sequence>
<dbReference type="Gene3D" id="1.10.287.130">
    <property type="match status" value="1"/>
</dbReference>
<feature type="transmembrane region" description="Helical" evidence="1">
    <location>
        <begin position="6"/>
        <end position="22"/>
    </location>
</feature>
<protein>
    <submittedName>
        <fullName evidence="3">Two-component sensor histidine kinase</fullName>
    </submittedName>
</protein>
<evidence type="ECO:0000313" key="4">
    <source>
        <dbReference type="Proteomes" id="UP000049127"/>
    </source>
</evidence>
<keyword evidence="1" id="KW-1133">Transmembrane helix</keyword>
<dbReference type="OrthoDB" id="1634477at2"/>
<proteinExistence type="predicted"/>
<keyword evidence="3" id="KW-0418">Kinase</keyword>
<evidence type="ECO:0000313" key="3">
    <source>
        <dbReference type="EMBL" id="CEQ02489.1"/>
    </source>
</evidence>
<keyword evidence="1" id="KW-0472">Membrane</keyword>
<dbReference type="Pfam" id="PF14501">
    <property type="entry name" value="HATPase_c_5"/>
    <property type="match status" value="1"/>
</dbReference>
<dbReference type="EMBL" id="CEKZ01000003">
    <property type="protein sequence ID" value="CEQ02489.1"/>
    <property type="molecule type" value="Genomic_DNA"/>
</dbReference>
<dbReference type="InterPro" id="IPR032834">
    <property type="entry name" value="NatK-like_C"/>
</dbReference>
<keyword evidence="1" id="KW-0812">Transmembrane</keyword>
<dbReference type="Gene3D" id="3.30.565.10">
    <property type="entry name" value="Histidine kinase-like ATPase, C-terminal domain"/>
    <property type="match status" value="1"/>
</dbReference>
<feature type="domain" description="Histidine kinase/HSP90-like ATPase" evidence="2">
    <location>
        <begin position="203"/>
        <end position="311"/>
    </location>
</feature>
<dbReference type="SMART" id="SM00387">
    <property type="entry name" value="HATPase_c"/>
    <property type="match status" value="1"/>
</dbReference>
<name>A0A0C7G9V1_PARSO</name>
<organism evidence="3 4">
    <name type="scientific">Paraclostridium sordellii</name>
    <name type="common">Clostridium sordellii</name>
    <dbReference type="NCBI Taxonomy" id="1505"/>
    <lineage>
        <taxon>Bacteria</taxon>
        <taxon>Bacillati</taxon>
        <taxon>Bacillota</taxon>
        <taxon>Clostridia</taxon>
        <taxon>Peptostreptococcales</taxon>
        <taxon>Peptostreptococcaceae</taxon>
        <taxon>Paraclostridium</taxon>
    </lineage>
</organism>
<accession>A0A0C7G9V1</accession>
<dbReference type="PANTHER" id="PTHR40448">
    <property type="entry name" value="TWO-COMPONENT SENSOR HISTIDINE KINASE"/>
    <property type="match status" value="1"/>
</dbReference>
<dbReference type="SUPFAM" id="SSF55874">
    <property type="entry name" value="ATPase domain of HSP90 chaperone/DNA topoisomerase II/histidine kinase"/>
    <property type="match status" value="1"/>
</dbReference>
<gene>
    <name evidence="3" type="ORF">R28058_02221</name>
</gene>
<dbReference type="InterPro" id="IPR039506">
    <property type="entry name" value="SPOB_a"/>
</dbReference>
<evidence type="ECO:0000259" key="2">
    <source>
        <dbReference type="SMART" id="SM00387"/>
    </source>
</evidence>
<dbReference type="RefSeq" id="WP_055341213.1">
    <property type="nucleotide sequence ID" value="NZ_CDNI01000014.1"/>
</dbReference>
<feature type="transmembrane region" description="Helical" evidence="1">
    <location>
        <begin position="34"/>
        <end position="55"/>
    </location>
</feature>
<dbReference type="AlphaFoldDB" id="A0A0C7G9V1"/>
<dbReference type="Proteomes" id="UP000049127">
    <property type="component" value="Unassembled WGS sequence"/>
</dbReference>
<dbReference type="InterPro" id="IPR036890">
    <property type="entry name" value="HATPase_C_sf"/>
</dbReference>
<keyword evidence="3" id="KW-0808">Transferase</keyword>
<feature type="transmembrane region" description="Helical" evidence="1">
    <location>
        <begin position="75"/>
        <end position="95"/>
    </location>
</feature>
<reference evidence="3 4" key="1">
    <citation type="submission" date="2015-01" db="EMBL/GenBank/DDBJ databases">
        <authorList>
            <person name="Aslett A.Martin."/>
            <person name="De Silva Nishadi"/>
        </authorList>
    </citation>
    <scope>NUCLEOTIDE SEQUENCE [LARGE SCALE GENOMIC DNA]</scope>
    <source>
        <strain evidence="3 4">R28058</strain>
    </source>
</reference>
<dbReference type="Pfam" id="PF14689">
    <property type="entry name" value="SPOB_a"/>
    <property type="match status" value="1"/>
</dbReference>